<evidence type="ECO:0000256" key="3">
    <source>
        <dbReference type="ARBA" id="ARBA00012438"/>
    </source>
</evidence>
<evidence type="ECO:0000313" key="11">
    <source>
        <dbReference type="EMBL" id="MUG45347.1"/>
    </source>
</evidence>
<sequence>MLRKNSIFIKILVLMLSGILVISLLLTLASSTISERILLNQVVKNASANMNHVKGELLNYNDQVVNTMLQISSSSEFRNYITKPANTPQEQINLVMSLGKYIDLYKDYLSPEKSHIIVSALPGLGGRHYSSNALKWDKIPQDIVSTYMTEDGKIPNRIRYNSSPDLFVETVPYDNYIFATKPLVHSSTGWMYGYAAVVMDEQNIYRKYSPYISEGIHISLISSDGTILSSSRKDSISKKDTTLLSLAGHVSEQGGVWSDSEDKQTYISYYLPEFNAYLLEEIDQLTAFAPLYRISTEILTVISVVLLVTMPFVYSLSRRITRPLSQLVKTMQTSKGDNLKFHPLKEGDSYETNVLTKAYNRMIREIDQYTDKLVYEQQERRKADLNALQMQINPHFLYNTLSSIKYLAKMHRTDEVDQTIDSLISMLQSTLGSTEDMVTVETEIETLKHYVFINQIRYGEQIGVHYEIAEDCSQLLVPKLIIQPFVENAFFHAFPGIASGNIHIFIRRLEERLMIEIMDDGVGMSSTVEQINEKKKHHLSGIGVNNVHARIQLLFGADYGVQIESEAGYGTAIKITLPVTQSVERMNN</sequence>
<evidence type="ECO:0000256" key="1">
    <source>
        <dbReference type="ARBA" id="ARBA00000085"/>
    </source>
</evidence>
<dbReference type="AlphaFoldDB" id="A0A7X2Z0F4"/>
<evidence type="ECO:0000256" key="6">
    <source>
        <dbReference type="ARBA" id="ARBA00022679"/>
    </source>
</evidence>
<accession>A0A7X2Z0F4</accession>
<dbReference type="Proteomes" id="UP000447876">
    <property type="component" value="Unassembled WGS sequence"/>
</dbReference>
<dbReference type="RefSeq" id="WP_196427131.1">
    <property type="nucleotide sequence ID" value="NZ_WNZW01000002.1"/>
</dbReference>
<gene>
    <name evidence="11" type="ORF">GNP95_10090</name>
</gene>
<reference evidence="11 12" key="1">
    <citation type="submission" date="2019-11" db="EMBL/GenBank/DDBJ databases">
        <title>Draft genome sequences of five Paenibacillus species of dairy origin.</title>
        <authorList>
            <person name="Olajide A.M."/>
            <person name="Chen S."/>
            <person name="Lapointe G."/>
        </authorList>
    </citation>
    <scope>NUCLEOTIDE SEQUENCE [LARGE SCALE GENOMIC DNA]</scope>
    <source>
        <strain evidence="11 12">12CR55</strain>
    </source>
</reference>
<evidence type="ECO:0000256" key="9">
    <source>
        <dbReference type="ARBA" id="ARBA00023136"/>
    </source>
</evidence>
<proteinExistence type="predicted"/>
<dbReference type="SUPFAM" id="SSF158472">
    <property type="entry name" value="HAMP domain-like"/>
    <property type="match status" value="1"/>
</dbReference>
<comment type="caution">
    <text evidence="11">The sequence shown here is derived from an EMBL/GenBank/DDBJ whole genome shotgun (WGS) entry which is preliminary data.</text>
</comment>
<dbReference type="GO" id="GO:0005886">
    <property type="term" value="C:plasma membrane"/>
    <property type="evidence" value="ECO:0007669"/>
    <property type="project" value="UniProtKB-SubCell"/>
</dbReference>
<evidence type="ECO:0000256" key="8">
    <source>
        <dbReference type="ARBA" id="ARBA00023012"/>
    </source>
</evidence>
<dbReference type="Gene3D" id="6.10.340.10">
    <property type="match status" value="1"/>
</dbReference>
<keyword evidence="4" id="KW-1003">Cell membrane</keyword>
<dbReference type="Pfam" id="PF06580">
    <property type="entry name" value="His_kinase"/>
    <property type="match status" value="1"/>
</dbReference>
<dbReference type="PANTHER" id="PTHR34220:SF7">
    <property type="entry name" value="SENSOR HISTIDINE KINASE YPDA"/>
    <property type="match status" value="1"/>
</dbReference>
<evidence type="ECO:0000256" key="7">
    <source>
        <dbReference type="ARBA" id="ARBA00022777"/>
    </source>
</evidence>
<keyword evidence="5" id="KW-0597">Phosphoprotein</keyword>
<keyword evidence="6" id="KW-0808">Transferase</keyword>
<dbReference type="InterPro" id="IPR003660">
    <property type="entry name" value="HAMP_dom"/>
</dbReference>
<dbReference type="PRINTS" id="PR00344">
    <property type="entry name" value="BCTRLSENSOR"/>
</dbReference>
<dbReference type="PROSITE" id="PS50885">
    <property type="entry name" value="HAMP"/>
    <property type="match status" value="1"/>
</dbReference>
<organism evidence="11 12">
    <name type="scientific">Paenibacillus woosongensis</name>
    <dbReference type="NCBI Taxonomy" id="307580"/>
    <lineage>
        <taxon>Bacteria</taxon>
        <taxon>Bacillati</taxon>
        <taxon>Bacillota</taxon>
        <taxon>Bacilli</taxon>
        <taxon>Bacillales</taxon>
        <taxon>Paenibacillaceae</taxon>
        <taxon>Paenibacillus</taxon>
    </lineage>
</organism>
<evidence type="ECO:0000256" key="2">
    <source>
        <dbReference type="ARBA" id="ARBA00004651"/>
    </source>
</evidence>
<comment type="catalytic activity">
    <reaction evidence="1">
        <text>ATP + protein L-histidine = ADP + protein N-phospho-L-histidine.</text>
        <dbReference type="EC" id="2.7.13.3"/>
    </reaction>
</comment>
<evidence type="ECO:0000256" key="5">
    <source>
        <dbReference type="ARBA" id="ARBA00022553"/>
    </source>
</evidence>
<keyword evidence="9" id="KW-0472">Membrane</keyword>
<dbReference type="SUPFAM" id="SSF55874">
    <property type="entry name" value="ATPase domain of HSP90 chaperone/DNA topoisomerase II/histidine kinase"/>
    <property type="match status" value="1"/>
</dbReference>
<dbReference type="InterPro" id="IPR010559">
    <property type="entry name" value="Sig_transdc_His_kin_internal"/>
</dbReference>
<comment type="subcellular location">
    <subcellularLocation>
        <location evidence="2">Cell membrane</location>
        <topology evidence="2">Multi-pass membrane protein</topology>
    </subcellularLocation>
</comment>
<feature type="domain" description="HAMP" evidence="10">
    <location>
        <begin position="318"/>
        <end position="371"/>
    </location>
</feature>
<dbReference type="InterPro" id="IPR004358">
    <property type="entry name" value="Sig_transdc_His_kin-like_C"/>
</dbReference>
<dbReference type="InterPro" id="IPR003594">
    <property type="entry name" value="HATPase_dom"/>
</dbReference>
<keyword evidence="8" id="KW-0902">Two-component regulatory system</keyword>
<evidence type="ECO:0000256" key="4">
    <source>
        <dbReference type="ARBA" id="ARBA00022475"/>
    </source>
</evidence>
<dbReference type="InterPro" id="IPR050640">
    <property type="entry name" value="Bact_2-comp_sensor_kinase"/>
</dbReference>
<dbReference type="Pfam" id="PF02518">
    <property type="entry name" value="HATPase_c"/>
    <property type="match status" value="1"/>
</dbReference>
<evidence type="ECO:0000313" key="12">
    <source>
        <dbReference type="Proteomes" id="UP000447876"/>
    </source>
</evidence>
<protein>
    <recommendedName>
        <fullName evidence="3">histidine kinase</fullName>
        <ecNumber evidence="3">2.7.13.3</ecNumber>
    </recommendedName>
</protein>
<dbReference type="GO" id="GO:0000155">
    <property type="term" value="F:phosphorelay sensor kinase activity"/>
    <property type="evidence" value="ECO:0007669"/>
    <property type="project" value="InterPro"/>
</dbReference>
<name>A0A7X2Z0F4_9BACL</name>
<dbReference type="PANTHER" id="PTHR34220">
    <property type="entry name" value="SENSOR HISTIDINE KINASE YPDA"/>
    <property type="match status" value="1"/>
</dbReference>
<dbReference type="EMBL" id="WNZW01000002">
    <property type="protein sequence ID" value="MUG45347.1"/>
    <property type="molecule type" value="Genomic_DNA"/>
</dbReference>
<dbReference type="Gene3D" id="3.30.565.10">
    <property type="entry name" value="Histidine kinase-like ATPase, C-terminal domain"/>
    <property type="match status" value="1"/>
</dbReference>
<dbReference type="InterPro" id="IPR036890">
    <property type="entry name" value="HATPase_C_sf"/>
</dbReference>
<keyword evidence="7" id="KW-0418">Kinase</keyword>
<evidence type="ECO:0000259" key="10">
    <source>
        <dbReference type="PROSITE" id="PS50885"/>
    </source>
</evidence>
<dbReference type="EC" id="2.7.13.3" evidence="3"/>